<evidence type="ECO:0000256" key="5">
    <source>
        <dbReference type="SAM" id="SignalP"/>
    </source>
</evidence>
<evidence type="ECO:0000259" key="6">
    <source>
        <dbReference type="PROSITE" id="PS51767"/>
    </source>
</evidence>
<feature type="signal peptide" evidence="5">
    <location>
        <begin position="1"/>
        <end position="28"/>
    </location>
</feature>
<accession>A0A0E0F341</accession>
<evidence type="ECO:0000256" key="3">
    <source>
        <dbReference type="ARBA" id="ARBA00022750"/>
    </source>
</evidence>
<dbReference type="Pfam" id="PF14543">
    <property type="entry name" value="TAXi_N"/>
    <property type="match status" value="1"/>
</dbReference>
<dbReference type="InterPro" id="IPR032861">
    <property type="entry name" value="TAXi_N"/>
</dbReference>
<sequence length="359" mass="39045">MAAAMWAPIAGFLLVLPALLLPPAASSAAMVFPLHGNVYPSGRFFVTMNIGVPAKPYFLDIDTGSDLTWVPNQLYEPKGQNMVRANDPLCAALHEDGWSGDGNHMLPTQCDYEIKYADGASTIGALIVDQFSFPRIATRPNLPFGCGYNQGVGENFQQTSPVNGILGLDRGKVSFVSQLKMLGIITKHVVGHCLSSGGGGLLFVGDDDGNLVPSSRVTWVPMSRSNINTKNYYSPGSATLYFDRHSLGMNPMDVVFDSGSTYTYFTGQPYQATVYAIKGGLSSTSLEQVSDPSLPLCWKGQKAFESVSDVKKEFKSLQLNFDITMQDQMVIYDNEREQLGWIRGSCGRSPTKSVMSLFP</sequence>
<protein>
    <recommendedName>
        <fullName evidence="6">Peptidase A1 domain-containing protein</fullName>
    </recommendedName>
</protein>
<dbReference type="PROSITE" id="PS00141">
    <property type="entry name" value="ASP_PROTEASE"/>
    <property type="match status" value="2"/>
</dbReference>
<comment type="similarity">
    <text evidence="1">Belongs to the peptidase A1 family.</text>
</comment>
<name>A0A0E0F341_9ORYZ</name>
<dbReference type="InterPro" id="IPR001969">
    <property type="entry name" value="Aspartic_peptidase_AS"/>
</dbReference>
<dbReference type="GO" id="GO:0006508">
    <property type="term" value="P:proteolysis"/>
    <property type="evidence" value="ECO:0007669"/>
    <property type="project" value="UniProtKB-KW"/>
</dbReference>
<evidence type="ECO:0000313" key="8">
    <source>
        <dbReference type="Proteomes" id="UP000008021"/>
    </source>
</evidence>
<proteinExistence type="inferred from homology"/>
<reference evidence="7" key="1">
    <citation type="submission" date="2015-04" db="UniProtKB">
        <authorList>
            <consortium name="EnsemblPlants"/>
        </authorList>
    </citation>
    <scope>IDENTIFICATION</scope>
</reference>
<dbReference type="InterPro" id="IPR021109">
    <property type="entry name" value="Peptidase_aspartic_dom_sf"/>
</dbReference>
<evidence type="ECO:0000256" key="4">
    <source>
        <dbReference type="ARBA" id="ARBA00022801"/>
    </source>
</evidence>
<dbReference type="InterPro" id="IPR033121">
    <property type="entry name" value="PEPTIDASE_A1"/>
</dbReference>
<dbReference type="InterPro" id="IPR001461">
    <property type="entry name" value="Aspartic_peptidase_A1"/>
</dbReference>
<organism evidence="7">
    <name type="scientific">Oryza meridionalis</name>
    <dbReference type="NCBI Taxonomy" id="40149"/>
    <lineage>
        <taxon>Eukaryota</taxon>
        <taxon>Viridiplantae</taxon>
        <taxon>Streptophyta</taxon>
        <taxon>Embryophyta</taxon>
        <taxon>Tracheophyta</taxon>
        <taxon>Spermatophyta</taxon>
        <taxon>Magnoliopsida</taxon>
        <taxon>Liliopsida</taxon>
        <taxon>Poales</taxon>
        <taxon>Poaceae</taxon>
        <taxon>BOP clade</taxon>
        <taxon>Oryzoideae</taxon>
        <taxon>Oryzeae</taxon>
        <taxon>Oryzinae</taxon>
        <taxon>Oryza</taxon>
    </lineage>
</organism>
<dbReference type="AlphaFoldDB" id="A0A0E0F341"/>
<dbReference type="PANTHER" id="PTHR13683:SF331">
    <property type="entry name" value="ASPARTIC PROTEINASE ASP1"/>
    <property type="match status" value="1"/>
</dbReference>
<dbReference type="EnsemblPlants" id="OMERI11G04260.2">
    <property type="protein sequence ID" value="OMERI11G04260.2"/>
    <property type="gene ID" value="OMERI11G04260"/>
</dbReference>
<dbReference type="SUPFAM" id="SSF50630">
    <property type="entry name" value="Acid proteases"/>
    <property type="match status" value="1"/>
</dbReference>
<dbReference type="Gramene" id="OMERI11G04260.2">
    <property type="protein sequence ID" value="OMERI11G04260.2"/>
    <property type="gene ID" value="OMERI11G04260"/>
</dbReference>
<evidence type="ECO:0000313" key="7">
    <source>
        <dbReference type="EnsemblPlants" id="OMERI11G04260.2"/>
    </source>
</evidence>
<keyword evidence="3" id="KW-0064">Aspartyl protease</keyword>
<keyword evidence="2" id="KW-0645">Protease</keyword>
<dbReference type="Gene3D" id="2.40.70.10">
    <property type="entry name" value="Acid Proteases"/>
    <property type="match status" value="2"/>
</dbReference>
<evidence type="ECO:0000256" key="2">
    <source>
        <dbReference type="ARBA" id="ARBA00022670"/>
    </source>
</evidence>
<keyword evidence="4" id="KW-0378">Hydrolase</keyword>
<feature type="domain" description="Peptidase A1" evidence="6">
    <location>
        <begin position="44"/>
        <end position="359"/>
    </location>
</feature>
<evidence type="ECO:0000256" key="1">
    <source>
        <dbReference type="ARBA" id="ARBA00007447"/>
    </source>
</evidence>
<reference evidence="7" key="2">
    <citation type="submission" date="2018-05" db="EMBL/GenBank/DDBJ databases">
        <title>OmerRS3 (Oryza meridionalis Reference Sequence Version 3).</title>
        <authorList>
            <person name="Zhang J."/>
            <person name="Kudrna D."/>
            <person name="Lee S."/>
            <person name="Talag J."/>
            <person name="Welchert J."/>
            <person name="Wing R.A."/>
        </authorList>
    </citation>
    <scope>NUCLEOTIDE SEQUENCE [LARGE SCALE GENOMIC DNA]</scope>
    <source>
        <strain evidence="7">cv. OR44</strain>
    </source>
</reference>
<dbReference type="Proteomes" id="UP000008021">
    <property type="component" value="Chromosome 11"/>
</dbReference>
<dbReference type="PROSITE" id="PS51767">
    <property type="entry name" value="PEPTIDASE_A1"/>
    <property type="match status" value="1"/>
</dbReference>
<dbReference type="GO" id="GO:0004190">
    <property type="term" value="F:aspartic-type endopeptidase activity"/>
    <property type="evidence" value="ECO:0007669"/>
    <property type="project" value="UniProtKB-KW"/>
</dbReference>
<dbReference type="FunFam" id="2.40.70.10:FF:000015">
    <property type="entry name" value="Aspartyl protease family protein"/>
    <property type="match status" value="1"/>
</dbReference>
<feature type="chain" id="PRO_5002358942" description="Peptidase A1 domain-containing protein" evidence="5">
    <location>
        <begin position="29"/>
        <end position="359"/>
    </location>
</feature>
<keyword evidence="8" id="KW-1185">Reference proteome</keyword>
<keyword evidence="5" id="KW-0732">Signal</keyword>
<dbReference type="PANTHER" id="PTHR13683">
    <property type="entry name" value="ASPARTYL PROTEASES"/>
    <property type="match status" value="1"/>
</dbReference>